<organism evidence="1">
    <name type="scientific">uncultured Trichodesmium sp</name>
    <dbReference type="NCBI Taxonomy" id="332967"/>
    <lineage>
        <taxon>Bacteria</taxon>
        <taxon>Bacillati</taxon>
        <taxon>Cyanobacteriota</taxon>
        <taxon>Cyanophyceae</taxon>
        <taxon>Oscillatoriophycideae</taxon>
        <taxon>Oscillatoriales</taxon>
        <taxon>Microcoleaceae</taxon>
        <taxon>Trichodesmium</taxon>
        <taxon>environmental samples</taxon>
    </lineage>
</organism>
<dbReference type="AlphaFoldDB" id="A0A060CNX5"/>
<name>A0A060CNX5_9CYAN</name>
<feature type="non-terminal residue" evidence="1">
    <location>
        <position position="151"/>
    </location>
</feature>
<dbReference type="SUPFAM" id="SSF53448">
    <property type="entry name" value="Nucleotide-diphospho-sugar transferases"/>
    <property type="match status" value="1"/>
</dbReference>
<proteinExistence type="predicted"/>
<evidence type="ECO:0000313" key="1">
    <source>
        <dbReference type="EMBL" id="AIA94860.1"/>
    </source>
</evidence>
<accession>A0A060CNX5</accession>
<protein>
    <submittedName>
        <fullName evidence="1">CAZy families GT2|GT41|GT4 protein</fullName>
    </submittedName>
</protein>
<dbReference type="InterPro" id="IPR029044">
    <property type="entry name" value="Nucleotide-diphossugar_trans"/>
</dbReference>
<reference evidence="1" key="1">
    <citation type="journal article" date="2013" name="Environ. Microbiol.">
        <title>Seasonally variable intestinal metagenomes of the red palm weevil (Rhynchophorus ferrugineus).</title>
        <authorList>
            <person name="Jia S."/>
            <person name="Zhang X."/>
            <person name="Zhang G."/>
            <person name="Yin A."/>
            <person name="Zhang S."/>
            <person name="Li F."/>
            <person name="Wang L."/>
            <person name="Zhao D."/>
            <person name="Yun Q."/>
            <person name="Tala"/>
            <person name="Wang J."/>
            <person name="Sun G."/>
            <person name="Baabdullah M."/>
            <person name="Yu X."/>
            <person name="Hu S."/>
            <person name="Al-Mssallem I.S."/>
            <person name="Yu J."/>
        </authorList>
    </citation>
    <scope>NUCLEOTIDE SEQUENCE</scope>
</reference>
<sequence length="151" mass="17183">MTQTPVVVIAFNRPAFAAELLSRIREVRPTTLYLIADGPRPDRPEDVELCAAVRRELEDVDWPCEVSRLYSDVNRGCEATVELGLDAVFARESRAIILEDDCFPDVTFLRYADELLERFEDDTRIWHVAGDSHFLPLTCSDKTATRSRPTP</sequence>
<dbReference type="EMBL" id="KF127503">
    <property type="protein sequence ID" value="AIA94860.1"/>
    <property type="molecule type" value="Genomic_DNA"/>
</dbReference>
<dbReference type="Gene3D" id="3.90.550.10">
    <property type="entry name" value="Spore Coat Polysaccharide Biosynthesis Protein SpsA, Chain A"/>
    <property type="match status" value="1"/>
</dbReference>